<keyword evidence="1" id="KW-0812">Transmembrane</keyword>
<proteinExistence type="predicted"/>
<evidence type="ECO:0000313" key="3">
    <source>
        <dbReference type="Proteomes" id="UP000009296"/>
    </source>
</evidence>
<dbReference type="eggNOG" id="arCOG11308">
    <property type="taxonomic scope" value="Archaea"/>
</dbReference>
<dbReference type="Proteomes" id="UP000009296">
    <property type="component" value="Chromosome"/>
</dbReference>
<dbReference type="KEGG" id="mok:Metok_0066"/>
<evidence type="ECO:0000256" key="1">
    <source>
        <dbReference type="SAM" id="Phobius"/>
    </source>
</evidence>
<keyword evidence="1" id="KW-1133">Transmembrane helix</keyword>
<keyword evidence="1" id="KW-0472">Membrane</keyword>
<protein>
    <submittedName>
        <fullName evidence="2">Uncharacterized protein</fullName>
    </submittedName>
</protein>
<keyword evidence="3" id="KW-1185">Reference proteome</keyword>
<dbReference type="STRING" id="647113.Metok_0066"/>
<evidence type="ECO:0000313" key="2">
    <source>
        <dbReference type="EMBL" id="AEH06064.1"/>
    </source>
</evidence>
<organism evidence="2 3">
    <name type="scientific">Methanothermococcus okinawensis (strain DSM 14208 / JCM 11175 / IH1)</name>
    <dbReference type="NCBI Taxonomy" id="647113"/>
    <lineage>
        <taxon>Archaea</taxon>
        <taxon>Methanobacteriati</taxon>
        <taxon>Methanobacteriota</taxon>
        <taxon>Methanomada group</taxon>
        <taxon>Methanococci</taxon>
        <taxon>Methanococcales</taxon>
        <taxon>Methanococcaceae</taxon>
        <taxon>Methanothermococcus</taxon>
    </lineage>
</organism>
<dbReference type="AlphaFoldDB" id="F8AMM3"/>
<dbReference type="HOGENOM" id="CLU_3057154_0_0_2"/>
<dbReference type="EMBL" id="CP002792">
    <property type="protein sequence ID" value="AEH06064.1"/>
    <property type="molecule type" value="Genomic_DNA"/>
</dbReference>
<reference evidence="2" key="1">
    <citation type="submission" date="2011-05" db="EMBL/GenBank/DDBJ databases">
        <title>Complete sequence of chromosome of Methanothermococcus okinawensis IH1.</title>
        <authorList>
            <consortium name="US DOE Joint Genome Institute"/>
            <person name="Lucas S."/>
            <person name="Han J."/>
            <person name="Lapidus A."/>
            <person name="Cheng J.-F."/>
            <person name="Goodwin L."/>
            <person name="Pitluck S."/>
            <person name="Peters L."/>
            <person name="Mikhailova N."/>
            <person name="Held B."/>
            <person name="Han C."/>
            <person name="Tapia R."/>
            <person name="Land M."/>
            <person name="Hauser L."/>
            <person name="Kyrpides N."/>
            <person name="Ivanova N."/>
            <person name="Pagani I."/>
            <person name="Sieprawska-Lupa M."/>
            <person name="Takai K."/>
            <person name="Miyazaki J."/>
            <person name="Whitman W."/>
            <person name="Woyke T."/>
        </authorList>
    </citation>
    <scope>NUCLEOTIDE SEQUENCE [LARGE SCALE GENOMIC DNA]</scope>
    <source>
        <strain evidence="2">IH1</strain>
    </source>
</reference>
<dbReference type="GeneID" id="43321605"/>
<sequence length="53" mass="5257">MCAPIAITTGYGAPTLGMVLPQLMGMVILGVAGIAALISARAPETTKNTAVEA</sequence>
<dbReference type="RefSeq" id="WP_013866250.1">
    <property type="nucleotide sequence ID" value="NC_015636.1"/>
</dbReference>
<name>F8AMM3_METOI</name>
<gene>
    <name evidence="2" type="ordered locus">Metok_0066</name>
</gene>
<accession>F8AMM3</accession>
<feature type="transmembrane region" description="Helical" evidence="1">
    <location>
        <begin position="19"/>
        <end position="38"/>
    </location>
</feature>